<gene>
    <name evidence="1" type="ORF">L195_g056558</name>
</gene>
<evidence type="ECO:0000313" key="2">
    <source>
        <dbReference type="Proteomes" id="UP000236291"/>
    </source>
</evidence>
<proteinExistence type="predicted"/>
<feature type="non-terminal residue" evidence="1">
    <location>
        <position position="1"/>
    </location>
</feature>
<protein>
    <submittedName>
        <fullName evidence="1">Uncharacterized protein</fullName>
    </submittedName>
</protein>
<reference evidence="1 2" key="1">
    <citation type="journal article" date="2014" name="Am. J. Bot.">
        <title>Genome assembly and annotation for red clover (Trifolium pratense; Fabaceae).</title>
        <authorList>
            <person name="Istvanek J."/>
            <person name="Jaros M."/>
            <person name="Krenek A."/>
            <person name="Repkova J."/>
        </authorList>
    </citation>
    <scope>NUCLEOTIDE SEQUENCE [LARGE SCALE GENOMIC DNA]</scope>
    <source>
        <strain evidence="2">cv. Tatra</strain>
        <tissue evidence="1">Young leaves</tissue>
    </source>
</reference>
<reference evidence="1 2" key="2">
    <citation type="journal article" date="2017" name="Front. Plant Sci.">
        <title>Gene Classification and Mining of Molecular Markers Useful in Red Clover (Trifolium pratense) Breeding.</title>
        <authorList>
            <person name="Istvanek J."/>
            <person name="Dluhosova J."/>
            <person name="Dluhos P."/>
            <person name="Patkova L."/>
            <person name="Nedelnik J."/>
            <person name="Repkova J."/>
        </authorList>
    </citation>
    <scope>NUCLEOTIDE SEQUENCE [LARGE SCALE GENOMIC DNA]</scope>
    <source>
        <strain evidence="2">cv. Tatra</strain>
        <tissue evidence="1">Young leaves</tissue>
    </source>
</reference>
<organism evidence="1 2">
    <name type="scientific">Trifolium pratense</name>
    <name type="common">Red clover</name>
    <dbReference type="NCBI Taxonomy" id="57577"/>
    <lineage>
        <taxon>Eukaryota</taxon>
        <taxon>Viridiplantae</taxon>
        <taxon>Streptophyta</taxon>
        <taxon>Embryophyta</taxon>
        <taxon>Tracheophyta</taxon>
        <taxon>Spermatophyta</taxon>
        <taxon>Magnoliopsida</taxon>
        <taxon>eudicotyledons</taxon>
        <taxon>Gunneridae</taxon>
        <taxon>Pentapetalae</taxon>
        <taxon>rosids</taxon>
        <taxon>fabids</taxon>
        <taxon>Fabales</taxon>
        <taxon>Fabaceae</taxon>
        <taxon>Papilionoideae</taxon>
        <taxon>50 kb inversion clade</taxon>
        <taxon>NPAAA clade</taxon>
        <taxon>Hologalegina</taxon>
        <taxon>IRL clade</taxon>
        <taxon>Trifolieae</taxon>
        <taxon>Trifolium</taxon>
    </lineage>
</organism>
<dbReference type="Proteomes" id="UP000236291">
    <property type="component" value="Unassembled WGS sequence"/>
</dbReference>
<evidence type="ECO:0000313" key="1">
    <source>
        <dbReference type="EMBL" id="PNX69149.1"/>
    </source>
</evidence>
<accession>A0A2K3KS86</accession>
<dbReference type="AlphaFoldDB" id="A0A2K3KS86"/>
<dbReference type="EMBL" id="ASHM01107674">
    <property type="protein sequence ID" value="PNX69149.1"/>
    <property type="molecule type" value="Genomic_DNA"/>
</dbReference>
<comment type="caution">
    <text evidence="1">The sequence shown here is derived from an EMBL/GenBank/DDBJ whole genome shotgun (WGS) entry which is preliminary data.</text>
</comment>
<name>A0A2K3KS86_TRIPR</name>
<sequence>RVREIEDGAGGEDGAGFWFFVRQGERGFAGLLRIDDGAELRERTALWVLVVRGRRCVREWVKSEEGEE</sequence>